<evidence type="ECO:0000313" key="8">
    <source>
        <dbReference type="EMBL" id="GAA1848763.1"/>
    </source>
</evidence>
<proteinExistence type="inferred from homology"/>
<comment type="cofactor">
    <cofactor evidence="6">
        <name>Mg(2+)</name>
        <dbReference type="ChEBI" id="CHEBI:18420"/>
    </cofactor>
</comment>
<evidence type="ECO:0000259" key="7">
    <source>
        <dbReference type="SMART" id="SM00670"/>
    </source>
</evidence>
<keyword evidence="2 6" id="KW-0540">Nuclease</keyword>
<keyword evidence="1 6" id="KW-1277">Toxin-antitoxin system</keyword>
<dbReference type="InterPro" id="IPR029060">
    <property type="entry name" value="PIN-like_dom_sf"/>
</dbReference>
<dbReference type="Gene3D" id="3.40.50.1010">
    <property type="entry name" value="5'-nuclease"/>
    <property type="match status" value="1"/>
</dbReference>
<comment type="caution">
    <text evidence="8">The sequence shown here is derived from an EMBL/GenBank/DDBJ whole genome shotgun (WGS) entry which is preliminary data.</text>
</comment>
<keyword evidence="9" id="KW-1185">Reference proteome</keyword>
<dbReference type="InterPro" id="IPR039018">
    <property type="entry name" value="VapC20-like"/>
</dbReference>
<evidence type="ECO:0000256" key="5">
    <source>
        <dbReference type="ARBA" id="ARBA00022842"/>
    </source>
</evidence>
<dbReference type="Pfam" id="PF01850">
    <property type="entry name" value="PIN"/>
    <property type="match status" value="1"/>
</dbReference>
<evidence type="ECO:0000313" key="9">
    <source>
        <dbReference type="Proteomes" id="UP001501094"/>
    </source>
</evidence>
<dbReference type="PANTHER" id="PTHR42188">
    <property type="entry name" value="23S RRNA-SPECIFIC ENDONUCLEASE VAPC20"/>
    <property type="match status" value="1"/>
</dbReference>
<dbReference type="SMART" id="SM00670">
    <property type="entry name" value="PINc"/>
    <property type="match status" value="1"/>
</dbReference>
<dbReference type="HAMAP" id="MF_00265">
    <property type="entry name" value="VapC_Nob1"/>
    <property type="match status" value="1"/>
</dbReference>
<dbReference type="EC" id="3.1.-.-" evidence="6"/>
<evidence type="ECO:0000256" key="1">
    <source>
        <dbReference type="ARBA" id="ARBA00022649"/>
    </source>
</evidence>
<reference evidence="9" key="1">
    <citation type="journal article" date="2019" name="Int. J. Syst. Evol. Microbiol.">
        <title>The Global Catalogue of Microorganisms (GCM) 10K type strain sequencing project: providing services to taxonomists for standard genome sequencing and annotation.</title>
        <authorList>
            <consortium name="The Broad Institute Genomics Platform"/>
            <consortium name="The Broad Institute Genome Sequencing Center for Infectious Disease"/>
            <person name="Wu L."/>
            <person name="Ma J."/>
        </authorList>
    </citation>
    <scope>NUCLEOTIDE SEQUENCE [LARGE SCALE GENOMIC DNA]</scope>
    <source>
        <strain evidence="9">JCM 14326</strain>
    </source>
</reference>
<evidence type="ECO:0000256" key="3">
    <source>
        <dbReference type="ARBA" id="ARBA00022723"/>
    </source>
</evidence>
<dbReference type="PANTHER" id="PTHR42188:SF1">
    <property type="entry name" value="23S RRNA-SPECIFIC ENDONUCLEASE VAPC20"/>
    <property type="match status" value="1"/>
</dbReference>
<dbReference type="Proteomes" id="UP001501094">
    <property type="component" value="Unassembled WGS sequence"/>
</dbReference>
<accession>A0ABP4ZFG5</accession>
<dbReference type="EMBL" id="BAAANL010000001">
    <property type="protein sequence ID" value="GAA1848763.1"/>
    <property type="molecule type" value="Genomic_DNA"/>
</dbReference>
<dbReference type="InterPro" id="IPR022907">
    <property type="entry name" value="VapC_family"/>
</dbReference>
<sequence>MVVVIADTSGLIASIDQDAPEHEGARKVLNQASVVVVPQLVLAELDHLVSRRFGKTLAARLLDSLIAQAERTRVHFAEADAAVLRTARAVQDQHADLRLDLTDAVITAVAREYMTASILTLDRKDFRAIRPLTGEPAFQVLPDDDW</sequence>
<feature type="domain" description="PIN" evidence="7">
    <location>
        <begin position="2"/>
        <end position="127"/>
    </location>
</feature>
<evidence type="ECO:0000256" key="6">
    <source>
        <dbReference type="HAMAP-Rule" id="MF_00265"/>
    </source>
</evidence>
<organism evidence="8 9">
    <name type="scientific">Myceligenerans crystallogenes</name>
    <dbReference type="NCBI Taxonomy" id="316335"/>
    <lineage>
        <taxon>Bacteria</taxon>
        <taxon>Bacillati</taxon>
        <taxon>Actinomycetota</taxon>
        <taxon>Actinomycetes</taxon>
        <taxon>Micrococcales</taxon>
        <taxon>Promicromonosporaceae</taxon>
        <taxon>Myceligenerans</taxon>
    </lineage>
</organism>
<dbReference type="RefSeq" id="WP_344098716.1">
    <property type="nucleotide sequence ID" value="NZ_BAAANL010000001.1"/>
</dbReference>
<keyword evidence="3 6" id="KW-0479">Metal-binding</keyword>
<keyword evidence="5 6" id="KW-0460">Magnesium</keyword>
<protein>
    <recommendedName>
        <fullName evidence="6">Ribonuclease VapC</fullName>
        <shortName evidence="6">RNase VapC</shortName>
        <ecNumber evidence="6">3.1.-.-</ecNumber>
    </recommendedName>
    <alternativeName>
        <fullName evidence="6">Toxin VapC</fullName>
    </alternativeName>
</protein>
<dbReference type="SUPFAM" id="SSF88723">
    <property type="entry name" value="PIN domain-like"/>
    <property type="match status" value="1"/>
</dbReference>
<comment type="similarity">
    <text evidence="6">Belongs to the PINc/VapC protein family.</text>
</comment>
<keyword evidence="4 6" id="KW-0378">Hydrolase</keyword>
<keyword evidence="6" id="KW-0800">Toxin</keyword>
<feature type="binding site" evidence="6">
    <location>
        <position position="103"/>
    </location>
    <ligand>
        <name>Mg(2+)</name>
        <dbReference type="ChEBI" id="CHEBI:18420"/>
    </ligand>
</feature>
<gene>
    <name evidence="6" type="primary">vapC</name>
    <name evidence="8" type="ORF">GCM10009751_01090</name>
</gene>
<feature type="binding site" evidence="6">
    <location>
        <position position="7"/>
    </location>
    <ligand>
        <name>Mg(2+)</name>
        <dbReference type="ChEBI" id="CHEBI:18420"/>
    </ligand>
</feature>
<evidence type="ECO:0000256" key="2">
    <source>
        <dbReference type="ARBA" id="ARBA00022722"/>
    </source>
</evidence>
<dbReference type="InterPro" id="IPR002716">
    <property type="entry name" value="PIN_dom"/>
</dbReference>
<comment type="function">
    <text evidence="6">Toxic component of a toxin-antitoxin (TA) system. An RNase.</text>
</comment>
<name>A0ABP4ZFG5_9MICO</name>
<evidence type="ECO:0000256" key="4">
    <source>
        <dbReference type="ARBA" id="ARBA00022801"/>
    </source>
</evidence>